<dbReference type="Proteomes" id="UP000287243">
    <property type="component" value="Chromosome"/>
</dbReference>
<dbReference type="AlphaFoldDB" id="A0A410P5L9"/>
<reference evidence="18 19" key="1">
    <citation type="submission" date="2017-01" db="EMBL/GenBank/DDBJ databases">
        <title>First insights into the biology of 'candidatus Vampirococcus archaeovorus'.</title>
        <authorList>
            <person name="Kizina J."/>
            <person name="Jordan S."/>
            <person name="Stueber K."/>
            <person name="Reinhardt R."/>
            <person name="Harder J."/>
        </authorList>
    </citation>
    <scope>NUCLEOTIDE SEQUENCE [LARGE SCALE GENOMIC DNA]</scope>
    <source>
        <strain evidence="18 19">LiM</strain>
    </source>
</reference>
<evidence type="ECO:0000256" key="11">
    <source>
        <dbReference type="ARBA" id="ARBA00025437"/>
    </source>
</evidence>
<dbReference type="PANTHER" id="PTHR43371">
    <property type="entry name" value="VITAMIN B12-DEPENDENT RIBONUCLEOTIDE REDUCTASE"/>
    <property type="match status" value="1"/>
</dbReference>
<dbReference type="PRINTS" id="PR01183">
    <property type="entry name" value="RIBORDTASEM1"/>
</dbReference>
<dbReference type="InterPro" id="IPR008926">
    <property type="entry name" value="RNR_R1-su_N"/>
</dbReference>
<dbReference type="EC" id="1.17.4.1" evidence="13"/>
<dbReference type="GO" id="GO:0009263">
    <property type="term" value="P:deoxyribonucleotide biosynthetic process"/>
    <property type="evidence" value="ECO:0007669"/>
    <property type="project" value="UniProtKB-KW"/>
</dbReference>
<dbReference type="InterPro" id="IPR000788">
    <property type="entry name" value="RNR_lg_C"/>
</dbReference>
<keyword evidence="5 13" id="KW-0547">Nucleotide-binding</keyword>
<accession>A0A410P5L9</accession>
<sequence length="767" mass="85255">MALKLSENSLKVLEKRYLKKDENGKVVETPQEMFTRVAKAIAAADRLYRKTEDDIAALEHKFFTMMENLEFMPNSPTLMNAGRDLSQLSACFVLPIEDSMDSIFDSIKFTALIHKSGGGTGFSFSRLRARSSTVRSTGGIASGPVSFMKVFDAATQAVKQGGTRRGANMGILRVDHPDIMDFIVCKENDKEINNFNISVAVTEDFMRKVTKDEEYDLIDPNTHKAVHRLKAKEVFELMVKMAHKNGEPGIIFIDRINNNNPTPLLGKIESTNPCGEQPLLPFESCNLGSINLYALLKKADGKFEFDWDRLKEIIHLSVHFLDNVIDVNKYPLSQIDKMTKQTRKIGLGIMGWSSALAKMMIPYDSDEAIALAEKVMSFIQAEARKESLDLARARGTFPAYKGSIFEASNLRLRNATLTTIAPTGTISIIAGPCSSGIEPMFALCYQRANVLDNARMIEVEPAFKDVMEEKGLYTRKLMEKIAEKGSVQEMKEVPEDIRRAFVTSHDITPEWHIKMQAVFQKFTDNAVSKTINFHEDASIDDVRKAYMLAYEMGCKGLTIYRDKSRSEQVLSVGTKDTKKDKQVAEGKIGPRPRPEVVMGTTTKVSTGCGNLYVTINTDENSRPFEVFMSMGKAGGCAASQLEAIGRLVSLALRSSVDVKVIIEQLRSIRCPSPSWEKGCRIFSCADAIARVIERRLVNDKIETKAEAKVAAAIDQMSEELYSQVSKSEEQLEKHITGNIVGVCPDCGGVVRHEEGCVKCSACGYTKC</sequence>
<keyword evidence="9" id="KW-1015">Disulfide bond</keyword>
<dbReference type="UniPathway" id="UPA00326"/>
<feature type="domain" description="TSCPD" evidence="17">
    <location>
        <begin position="593"/>
        <end position="694"/>
    </location>
</feature>
<keyword evidence="4 13" id="KW-0237">DNA synthesis</keyword>
<dbReference type="FunFam" id="3.20.70.20:FF:000018">
    <property type="entry name" value="Vitamin B12-dependent ribonucleotide reductase"/>
    <property type="match status" value="1"/>
</dbReference>
<feature type="domain" description="Ribonucleotide reductase large subunit C-terminal" evidence="16">
    <location>
        <begin position="89"/>
        <end position="404"/>
    </location>
</feature>
<dbReference type="KEGG" id="vai:BU251_07050"/>
<gene>
    <name evidence="18" type="ORF">BU251_07050</name>
</gene>
<feature type="region of interest" description="Disordered" evidence="14">
    <location>
        <begin position="570"/>
        <end position="593"/>
    </location>
</feature>
<dbReference type="SUPFAM" id="SSF51998">
    <property type="entry name" value="PFL-like glycyl radical enzymes"/>
    <property type="match status" value="1"/>
</dbReference>
<evidence type="ECO:0000259" key="17">
    <source>
        <dbReference type="Pfam" id="PF12637"/>
    </source>
</evidence>
<dbReference type="EMBL" id="CP019384">
    <property type="protein sequence ID" value="QAT17487.1"/>
    <property type="molecule type" value="Genomic_DNA"/>
</dbReference>
<evidence type="ECO:0000313" key="19">
    <source>
        <dbReference type="Proteomes" id="UP000287243"/>
    </source>
</evidence>
<dbReference type="Gene3D" id="3.20.70.20">
    <property type="match status" value="1"/>
</dbReference>
<evidence type="ECO:0000256" key="8">
    <source>
        <dbReference type="ARBA" id="ARBA00023116"/>
    </source>
</evidence>
<keyword evidence="19" id="KW-1185">Reference proteome</keyword>
<evidence type="ECO:0000256" key="4">
    <source>
        <dbReference type="ARBA" id="ARBA00022634"/>
    </source>
</evidence>
<dbReference type="InterPro" id="IPR024434">
    <property type="entry name" value="TSCPD_dom"/>
</dbReference>
<comment type="catalytic activity">
    <reaction evidence="12 13">
        <text>a 2'-deoxyribonucleoside 5'-diphosphate + [thioredoxin]-disulfide + H2O = a ribonucleoside 5'-diphosphate + [thioredoxin]-dithiol</text>
        <dbReference type="Rhea" id="RHEA:23252"/>
        <dbReference type="Rhea" id="RHEA-COMP:10698"/>
        <dbReference type="Rhea" id="RHEA-COMP:10700"/>
        <dbReference type="ChEBI" id="CHEBI:15377"/>
        <dbReference type="ChEBI" id="CHEBI:29950"/>
        <dbReference type="ChEBI" id="CHEBI:50058"/>
        <dbReference type="ChEBI" id="CHEBI:57930"/>
        <dbReference type="ChEBI" id="CHEBI:73316"/>
        <dbReference type="EC" id="1.17.4.1"/>
    </reaction>
</comment>
<evidence type="ECO:0000256" key="1">
    <source>
        <dbReference type="ARBA" id="ARBA00001922"/>
    </source>
</evidence>
<evidence type="ECO:0000256" key="10">
    <source>
        <dbReference type="ARBA" id="ARBA00023285"/>
    </source>
</evidence>
<name>A0A410P5L9_VELA1</name>
<dbReference type="NCBIfam" id="TIGR02504">
    <property type="entry name" value="NrdJ_Z"/>
    <property type="match status" value="1"/>
</dbReference>
<evidence type="ECO:0000256" key="9">
    <source>
        <dbReference type="ARBA" id="ARBA00023157"/>
    </source>
</evidence>
<dbReference type="Pfam" id="PF00317">
    <property type="entry name" value="Ribonuc_red_lgN"/>
    <property type="match status" value="1"/>
</dbReference>
<dbReference type="GO" id="GO:0005524">
    <property type="term" value="F:ATP binding"/>
    <property type="evidence" value="ECO:0007669"/>
    <property type="project" value="UniProtKB-KW"/>
</dbReference>
<dbReference type="InterPro" id="IPR013344">
    <property type="entry name" value="RNR_NrdJ/NrdZ"/>
</dbReference>
<evidence type="ECO:0000256" key="14">
    <source>
        <dbReference type="SAM" id="MobiDB-lite"/>
    </source>
</evidence>
<keyword evidence="10 13" id="KW-0170">Cobalt</keyword>
<dbReference type="Pfam" id="PF12637">
    <property type="entry name" value="TSCPD"/>
    <property type="match status" value="1"/>
</dbReference>
<dbReference type="OrthoDB" id="9762933at2"/>
<dbReference type="CDD" id="cd02888">
    <property type="entry name" value="RNR_II_dimer"/>
    <property type="match status" value="1"/>
</dbReference>
<evidence type="ECO:0000256" key="6">
    <source>
        <dbReference type="ARBA" id="ARBA00022840"/>
    </source>
</evidence>
<evidence type="ECO:0000259" key="16">
    <source>
        <dbReference type="Pfam" id="PF02867"/>
    </source>
</evidence>
<dbReference type="SUPFAM" id="SSF48168">
    <property type="entry name" value="R1 subunit of ribonucleotide reductase, N-terminal domain"/>
    <property type="match status" value="1"/>
</dbReference>
<dbReference type="GO" id="GO:0031419">
    <property type="term" value="F:cobalamin binding"/>
    <property type="evidence" value="ECO:0007669"/>
    <property type="project" value="UniProtKB-KW"/>
</dbReference>
<feature type="domain" description="Ribonucleotide reductase large subunit N-terminal" evidence="15">
    <location>
        <begin position="4"/>
        <end position="85"/>
    </location>
</feature>
<evidence type="ECO:0000256" key="13">
    <source>
        <dbReference type="RuleBase" id="RU364064"/>
    </source>
</evidence>
<dbReference type="PANTHER" id="PTHR43371:SF1">
    <property type="entry name" value="RIBONUCLEOSIDE-DIPHOSPHATE REDUCTASE"/>
    <property type="match status" value="1"/>
</dbReference>
<comment type="cofactor">
    <cofactor evidence="1 13">
        <name>adenosylcob(III)alamin</name>
        <dbReference type="ChEBI" id="CHEBI:18408"/>
    </cofactor>
</comment>
<feature type="compositionally biased region" description="Basic and acidic residues" evidence="14">
    <location>
        <begin position="575"/>
        <end position="584"/>
    </location>
</feature>
<proteinExistence type="inferred from homology"/>
<dbReference type="Pfam" id="PF02867">
    <property type="entry name" value="Ribonuc_red_lgC"/>
    <property type="match status" value="2"/>
</dbReference>
<protein>
    <recommendedName>
        <fullName evidence="13">Vitamin B12-dependent ribonucleotide reductase</fullName>
        <ecNumber evidence="13">1.17.4.1</ecNumber>
    </recommendedName>
</protein>
<keyword evidence="3 13" id="KW-0846">Cobalamin</keyword>
<evidence type="ECO:0000256" key="7">
    <source>
        <dbReference type="ARBA" id="ARBA00023002"/>
    </source>
</evidence>
<dbReference type="RefSeq" id="WP_128700320.1">
    <property type="nucleotide sequence ID" value="NZ_CP019384.1"/>
</dbReference>
<comment type="similarity">
    <text evidence="2 13">Belongs to the ribonucleoside diphosphate reductase class-2 family.</text>
</comment>
<evidence type="ECO:0000256" key="5">
    <source>
        <dbReference type="ARBA" id="ARBA00022741"/>
    </source>
</evidence>
<keyword evidence="7 13" id="KW-0560">Oxidoreductase</keyword>
<dbReference type="GO" id="GO:0004748">
    <property type="term" value="F:ribonucleoside-diphosphate reductase activity, thioredoxin disulfide as acceptor"/>
    <property type="evidence" value="ECO:0007669"/>
    <property type="project" value="UniProtKB-EC"/>
</dbReference>
<feature type="domain" description="Ribonucleotide reductase large subunit C-terminal" evidence="16">
    <location>
        <begin position="412"/>
        <end position="560"/>
    </location>
</feature>
<keyword evidence="8" id="KW-0215">Deoxyribonucleotide synthesis</keyword>
<dbReference type="InterPro" id="IPR050862">
    <property type="entry name" value="RdRp_reductase_class-2"/>
</dbReference>
<evidence type="ECO:0000256" key="12">
    <source>
        <dbReference type="ARBA" id="ARBA00047754"/>
    </source>
</evidence>
<evidence type="ECO:0000256" key="2">
    <source>
        <dbReference type="ARBA" id="ARBA00007405"/>
    </source>
</evidence>
<comment type="function">
    <text evidence="11 13">Catalyzes the reduction of ribonucleotides to deoxyribonucleotides. May function to provide a pool of deoxyribonucleotide precursors for DNA repair during oxygen limitation and/or for immediate growth after restoration of oxygen.</text>
</comment>
<evidence type="ECO:0000259" key="15">
    <source>
        <dbReference type="Pfam" id="PF00317"/>
    </source>
</evidence>
<evidence type="ECO:0000256" key="3">
    <source>
        <dbReference type="ARBA" id="ARBA00022628"/>
    </source>
</evidence>
<dbReference type="GO" id="GO:0071897">
    <property type="term" value="P:DNA biosynthetic process"/>
    <property type="evidence" value="ECO:0007669"/>
    <property type="project" value="UniProtKB-KW"/>
</dbReference>
<evidence type="ECO:0000313" key="18">
    <source>
        <dbReference type="EMBL" id="QAT17487.1"/>
    </source>
</evidence>
<organism evidence="18 19">
    <name type="scientific">Velamenicoccus archaeovorus</name>
    <dbReference type="NCBI Taxonomy" id="1930593"/>
    <lineage>
        <taxon>Bacteria</taxon>
        <taxon>Pseudomonadati</taxon>
        <taxon>Candidatus Omnitrophota</taxon>
        <taxon>Candidatus Velamenicoccus</taxon>
    </lineage>
</organism>
<keyword evidence="6" id="KW-0067">ATP-binding</keyword>
<dbReference type="NCBIfam" id="NF006417">
    <property type="entry name" value="PRK08665.1"/>
    <property type="match status" value="1"/>
</dbReference>
<dbReference type="InterPro" id="IPR013509">
    <property type="entry name" value="RNR_lsu_N"/>
</dbReference>